<feature type="non-terminal residue" evidence="2">
    <location>
        <position position="206"/>
    </location>
</feature>
<dbReference type="EMBL" id="GDID01000030">
    <property type="protein sequence ID" value="JAP96576.1"/>
    <property type="molecule type" value="Transcribed_RNA"/>
</dbReference>
<reference evidence="2" key="1">
    <citation type="submission" date="2015-07" db="EMBL/GenBank/DDBJ databases">
        <title>Adaptation to a free-living lifestyle via gene acquisitions in the diplomonad Trepomonas sp. PC1.</title>
        <authorList>
            <person name="Xu F."/>
            <person name="Jerlstrom-Hultqvist J."/>
            <person name="Kolisko M."/>
            <person name="Simpson A.G.B."/>
            <person name="Roger A.J."/>
            <person name="Svard S.G."/>
            <person name="Andersson J.O."/>
        </authorList>
    </citation>
    <scope>NUCLEOTIDE SEQUENCE</scope>
    <source>
        <strain evidence="2">PC1</strain>
    </source>
</reference>
<dbReference type="Pfam" id="PF13472">
    <property type="entry name" value="Lipase_GDSL_2"/>
    <property type="match status" value="1"/>
</dbReference>
<feature type="domain" description="SGNH hydrolase-type esterase" evidence="1">
    <location>
        <begin position="14"/>
        <end position="181"/>
    </location>
</feature>
<gene>
    <name evidence="2" type="ORF">TPC1_10037</name>
</gene>
<evidence type="ECO:0000313" key="2">
    <source>
        <dbReference type="EMBL" id="JAP96576.1"/>
    </source>
</evidence>
<evidence type="ECO:0000259" key="1">
    <source>
        <dbReference type="Pfam" id="PF13472"/>
    </source>
</evidence>
<name>A0A146KMN2_9EUKA</name>
<proteinExistence type="predicted"/>
<dbReference type="InterPro" id="IPR045136">
    <property type="entry name" value="Iah1-like"/>
</dbReference>
<dbReference type="PANTHER" id="PTHR14209">
    <property type="entry name" value="ISOAMYL ACETATE-HYDROLYZING ESTERASE 1"/>
    <property type="match status" value="1"/>
</dbReference>
<dbReference type="SUPFAM" id="SSF52266">
    <property type="entry name" value="SGNH hydrolase"/>
    <property type="match status" value="1"/>
</dbReference>
<dbReference type="InterPro" id="IPR036514">
    <property type="entry name" value="SGNH_hydro_sf"/>
</dbReference>
<accession>A0A146KMN2</accession>
<protein>
    <submittedName>
        <fullName evidence="2">Isoamyl acetate-hydrolyzing esterase 1 protein</fullName>
    </submittedName>
</protein>
<dbReference type="Gene3D" id="3.40.50.1110">
    <property type="entry name" value="SGNH hydrolase"/>
    <property type="match status" value="1"/>
</dbReference>
<dbReference type="AlphaFoldDB" id="A0A146KMN2"/>
<organism evidence="2">
    <name type="scientific">Trepomonas sp. PC1</name>
    <dbReference type="NCBI Taxonomy" id="1076344"/>
    <lineage>
        <taxon>Eukaryota</taxon>
        <taxon>Metamonada</taxon>
        <taxon>Diplomonadida</taxon>
        <taxon>Hexamitidae</taxon>
        <taxon>Hexamitinae</taxon>
        <taxon>Trepomonas</taxon>
    </lineage>
</organism>
<dbReference type="InterPro" id="IPR013830">
    <property type="entry name" value="SGNH_hydro"/>
</dbReference>
<sequence length="206" mass="23761">MANAKVPYQVVIWGDSIAQYGDKINGWVNLLRDQYQGKAFFHNLGISGLNSKQYINLVKTDKFLQLMPKTVDKIYIELGANDAAYGLEKDPIQGIPIEQFIENMAMLILEAQKYTNNVVLICPPPVYERDSRNEETTIKYVNEIQKIATQLKLTCIDLRSFRCEYKTILIDGLHLNDLGNEVLYKLVSVDIGDLPFWRDHWSVWKM</sequence>
<dbReference type="PANTHER" id="PTHR14209:SF19">
    <property type="entry name" value="ISOAMYL ACETATE-HYDROLYZING ESTERASE 1 HOMOLOG"/>
    <property type="match status" value="1"/>
</dbReference>